<dbReference type="AlphaFoldDB" id="A0A6J4TH65"/>
<gene>
    <name evidence="2" type="ORF">AVDCRST_MAG13-3459</name>
</gene>
<protein>
    <submittedName>
        <fullName evidence="2">Uncharacterized protein</fullName>
    </submittedName>
</protein>
<accession>A0A6J4TH65</accession>
<feature type="compositionally biased region" description="Basic residues" evidence="1">
    <location>
        <begin position="1"/>
        <end position="34"/>
    </location>
</feature>
<sequence>DRPARRRPRGASAHRRGGRGARGGARHPRHRGRSRLLPGRRGAAPDEGRL</sequence>
<reference evidence="2" key="1">
    <citation type="submission" date="2020-02" db="EMBL/GenBank/DDBJ databases">
        <authorList>
            <person name="Meier V. D."/>
        </authorList>
    </citation>
    <scope>NUCLEOTIDE SEQUENCE</scope>
    <source>
        <strain evidence="2">AVDCRST_MAG13</strain>
    </source>
</reference>
<dbReference type="EMBL" id="CADCVO010000546">
    <property type="protein sequence ID" value="CAA9522405.1"/>
    <property type="molecule type" value="Genomic_DNA"/>
</dbReference>
<proteinExistence type="predicted"/>
<feature type="region of interest" description="Disordered" evidence="1">
    <location>
        <begin position="1"/>
        <end position="50"/>
    </location>
</feature>
<evidence type="ECO:0000313" key="2">
    <source>
        <dbReference type="EMBL" id="CAA9522405.1"/>
    </source>
</evidence>
<name>A0A6J4TH65_9ACTN</name>
<feature type="non-terminal residue" evidence="2">
    <location>
        <position position="1"/>
    </location>
</feature>
<organism evidence="2">
    <name type="scientific">uncultured Solirubrobacteraceae bacterium</name>
    <dbReference type="NCBI Taxonomy" id="1162706"/>
    <lineage>
        <taxon>Bacteria</taxon>
        <taxon>Bacillati</taxon>
        <taxon>Actinomycetota</taxon>
        <taxon>Thermoleophilia</taxon>
        <taxon>Solirubrobacterales</taxon>
        <taxon>Solirubrobacteraceae</taxon>
        <taxon>environmental samples</taxon>
    </lineage>
</organism>
<feature type="non-terminal residue" evidence="2">
    <location>
        <position position="50"/>
    </location>
</feature>
<evidence type="ECO:0000256" key="1">
    <source>
        <dbReference type="SAM" id="MobiDB-lite"/>
    </source>
</evidence>